<evidence type="ECO:0000313" key="2">
    <source>
        <dbReference type="Proteomes" id="UP000308038"/>
    </source>
</evidence>
<proteinExistence type="predicted"/>
<sequence>MRSILLYANEDSGTIDRVEAALNLAGAFNAHLHCLQMITPDTFVAMDPFGGVYPMFDLLEDMREREAKNKQEIDAKLQRADAPRTWITGTRYPRSSALDRMALVDLTIVSIPQKDELGDRPPPPARLATQSNTPVLAIAPGGTRFDAHGNAMVAWNGSAEAARALCAAVPLLSRAENVTIVHIEEAKPHALSPTDAAEYLGYYEIRSDIREVARSDRITSDVLAEAAALADASYIVMGAYGHARLQERIFGGVTQALSTNSNVSLFMAH</sequence>
<dbReference type="SUPFAM" id="SSF52402">
    <property type="entry name" value="Adenine nucleotide alpha hydrolases-like"/>
    <property type="match status" value="2"/>
</dbReference>
<keyword evidence="2" id="KW-1185">Reference proteome</keyword>
<dbReference type="EMBL" id="SSTI01000004">
    <property type="protein sequence ID" value="THG40609.1"/>
    <property type="molecule type" value="Genomic_DNA"/>
</dbReference>
<organism evidence="1 2">
    <name type="scientific">Sphingomonas olei</name>
    <dbReference type="NCBI Taxonomy" id="1886787"/>
    <lineage>
        <taxon>Bacteria</taxon>
        <taxon>Pseudomonadati</taxon>
        <taxon>Pseudomonadota</taxon>
        <taxon>Alphaproteobacteria</taxon>
        <taxon>Sphingomonadales</taxon>
        <taxon>Sphingomonadaceae</taxon>
        <taxon>Sphingomonas</taxon>
    </lineage>
</organism>
<evidence type="ECO:0000313" key="1">
    <source>
        <dbReference type="EMBL" id="THG40609.1"/>
    </source>
</evidence>
<name>A0ABY2QIH1_9SPHN</name>
<reference evidence="1 2" key="1">
    <citation type="submission" date="2019-04" db="EMBL/GenBank/DDBJ databases">
        <title>Microbes associate with the intestines of laboratory mice.</title>
        <authorList>
            <person name="Navarre W."/>
            <person name="Wong E."/>
            <person name="Huang K.C."/>
            <person name="Tropini C."/>
            <person name="Ng K."/>
            <person name="Yu B."/>
        </authorList>
    </citation>
    <scope>NUCLEOTIDE SEQUENCE [LARGE SCALE GENOMIC DNA]</scope>
    <source>
        <strain evidence="1 2">NM83_B4-11</strain>
    </source>
</reference>
<dbReference type="Proteomes" id="UP000308038">
    <property type="component" value="Unassembled WGS sequence"/>
</dbReference>
<gene>
    <name evidence="1" type="ORF">E5988_07280</name>
</gene>
<dbReference type="Gene3D" id="3.40.50.12370">
    <property type="match status" value="1"/>
</dbReference>
<comment type="caution">
    <text evidence="1">The sequence shown here is derived from an EMBL/GenBank/DDBJ whole genome shotgun (WGS) entry which is preliminary data.</text>
</comment>
<protein>
    <submittedName>
        <fullName evidence="1">Universal stress protein</fullName>
    </submittedName>
</protein>
<accession>A0ABY2QIH1</accession>
<dbReference type="RefSeq" id="WP_136451236.1">
    <property type="nucleotide sequence ID" value="NZ_SSTI01000004.1"/>
</dbReference>